<reference evidence="2 3" key="1">
    <citation type="submission" date="2019-10" db="EMBL/GenBank/DDBJ databases">
        <title>Cognatihalovulum marinum gen. nov. sp. nov., a new member of the family Rhodobacteraceae isolated from deep seawater of the Northwest Indian Ocean.</title>
        <authorList>
            <person name="Ruan C."/>
            <person name="Wang J."/>
            <person name="Zheng X."/>
            <person name="Song L."/>
            <person name="Zhu Y."/>
            <person name="Huang Y."/>
            <person name="Lu Z."/>
            <person name="Du W."/>
            <person name="Huang L."/>
            <person name="Dai X."/>
        </authorList>
    </citation>
    <scope>NUCLEOTIDE SEQUENCE [LARGE SCALE GENOMIC DNA]</scope>
    <source>
        <strain evidence="2 3">2CG4</strain>
    </source>
</reference>
<sequence>MPDRTKIATCSYCGTRAVLDFSKGPRHELICTACGAHLSEMTPLPAGRAGKPSPRRPAPHPDPVSAPAPRSRNAGKPKGKRRKSPLKRFGGMVEEVFDALDDIFD</sequence>
<gene>
    <name evidence="2" type="ORF">GE300_16635</name>
</gene>
<accession>A0A6L5Z5C7</accession>
<keyword evidence="3" id="KW-1185">Reference proteome</keyword>
<dbReference type="AlphaFoldDB" id="A0A6L5Z5C7"/>
<name>A0A6L5Z5C7_9RHOB</name>
<protein>
    <recommendedName>
        <fullName evidence="4">TFIIB zinc-binding protein</fullName>
    </recommendedName>
</protein>
<feature type="compositionally biased region" description="Basic residues" evidence="1">
    <location>
        <begin position="73"/>
        <end position="86"/>
    </location>
</feature>
<evidence type="ECO:0000313" key="2">
    <source>
        <dbReference type="EMBL" id="MSU91212.1"/>
    </source>
</evidence>
<feature type="region of interest" description="Disordered" evidence="1">
    <location>
        <begin position="41"/>
        <end position="88"/>
    </location>
</feature>
<comment type="caution">
    <text evidence="2">The sequence shown here is derived from an EMBL/GenBank/DDBJ whole genome shotgun (WGS) entry which is preliminary data.</text>
</comment>
<evidence type="ECO:0008006" key="4">
    <source>
        <dbReference type="Google" id="ProtNLM"/>
    </source>
</evidence>
<organism evidence="2 3">
    <name type="scientific">Halovulum marinum</name>
    <dbReference type="NCBI Taxonomy" id="2662447"/>
    <lineage>
        <taxon>Bacteria</taxon>
        <taxon>Pseudomonadati</taxon>
        <taxon>Pseudomonadota</taxon>
        <taxon>Alphaproteobacteria</taxon>
        <taxon>Rhodobacterales</taxon>
        <taxon>Paracoccaceae</taxon>
        <taxon>Halovulum</taxon>
    </lineage>
</organism>
<dbReference type="Proteomes" id="UP000474957">
    <property type="component" value="Unassembled WGS sequence"/>
</dbReference>
<dbReference type="EMBL" id="WIND01000017">
    <property type="protein sequence ID" value="MSU91212.1"/>
    <property type="molecule type" value="Genomic_DNA"/>
</dbReference>
<evidence type="ECO:0000313" key="3">
    <source>
        <dbReference type="Proteomes" id="UP000474957"/>
    </source>
</evidence>
<dbReference type="RefSeq" id="WP_154448146.1">
    <property type="nucleotide sequence ID" value="NZ_WIND01000017.1"/>
</dbReference>
<proteinExistence type="predicted"/>
<evidence type="ECO:0000256" key="1">
    <source>
        <dbReference type="SAM" id="MobiDB-lite"/>
    </source>
</evidence>